<evidence type="ECO:0000313" key="2">
    <source>
        <dbReference type="Proteomes" id="UP000745663"/>
    </source>
</evidence>
<dbReference type="EMBL" id="JACOPV010000009">
    <property type="protein sequence ID" value="MBM5459111.1"/>
    <property type="molecule type" value="Genomic_DNA"/>
</dbReference>
<proteinExistence type="predicted"/>
<name>A0ABS2C1J6_9PSED</name>
<keyword evidence="1" id="KW-0477">Merozoite</keyword>
<keyword evidence="2" id="KW-1185">Reference proteome</keyword>
<dbReference type="RefSeq" id="WP_203585014.1">
    <property type="nucleotide sequence ID" value="NZ_JACOPV010000009.1"/>
</dbReference>
<protein>
    <submittedName>
        <fullName evidence="1">Merozoite surface protein 3b</fullName>
    </submittedName>
</protein>
<evidence type="ECO:0000313" key="1">
    <source>
        <dbReference type="EMBL" id="MBM5459111.1"/>
    </source>
</evidence>
<reference evidence="1 2" key="1">
    <citation type="submission" date="2020-08" db="EMBL/GenBank/DDBJ databases">
        <title>Description of novel Pseudomonas species.</title>
        <authorList>
            <person name="Duman M."/>
            <person name="Mulet M."/>
            <person name="Altun S."/>
            <person name="Saticioglu I.B."/>
            <person name="Lalucat J."/>
            <person name="Garcia-Valdes E."/>
        </authorList>
    </citation>
    <scope>NUCLEOTIDE SEQUENCE [LARGE SCALE GENOMIC DNA]</scope>
    <source>
        <strain evidence="1 2">P66</strain>
    </source>
</reference>
<accession>A0ABS2C1J6</accession>
<dbReference type="Proteomes" id="UP000745663">
    <property type="component" value="Unassembled WGS sequence"/>
</dbReference>
<gene>
    <name evidence="1" type="ORF">H8F21_16200</name>
</gene>
<sequence>MSQAINYLERAVTALAQLGINVNGQVEATPVLKLLEKIRHYDEVKVVAIASTLQQSSAFHQTVREQLRGLDVSPIYQSITDDFTSIRQDSVRMTEWVADGKLDMMERVKLMFMKLSRGSIPDRFENIRTNFITATTKVNKEIEREEAIRSAYQDYQMAVLQVKVMAEQVLVIATNALEEKRVALESVNAKLDAARNGADEVAIAELELIAQAALRAYQLEDKAYQIAKDIAEDQKTGHSTTKVLMAHLEQVAVTKERVHSRMVSFFSAQEGVITALSAAFTASNGLAAATNVMRAQKQGTEAAIEALAKTGNIQIRDAIEVGYGPSLNAHPVKLLGEALVHLQKDMNSLIAENRAKATSAVNEMEAATLQNERAFAALVAKAG</sequence>
<organism evidence="1 2">
    <name type="scientific">Pseudomonas arcuscaelestis</name>
    <dbReference type="NCBI Taxonomy" id="2710591"/>
    <lineage>
        <taxon>Bacteria</taxon>
        <taxon>Pseudomonadati</taxon>
        <taxon>Pseudomonadota</taxon>
        <taxon>Gammaproteobacteria</taxon>
        <taxon>Pseudomonadales</taxon>
        <taxon>Pseudomonadaceae</taxon>
        <taxon>Pseudomonas</taxon>
    </lineage>
</organism>
<comment type="caution">
    <text evidence="1">The sequence shown here is derived from an EMBL/GenBank/DDBJ whole genome shotgun (WGS) entry which is preliminary data.</text>
</comment>